<dbReference type="Gene3D" id="3.30.720.120">
    <property type="match status" value="1"/>
</dbReference>
<sequence>MKNVSPFIYVKDVDKSLCYYKDVFNAQTEILMGKDGRTYHAQLIIGDETFVHFSDTFHKHPVSKNPHLIIECDSLEELERVYKRLIDDGGHAKVKLNKTFFNAYHAEVKDRLNGIIWVFNYFLDEHI</sequence>
<dbReference type="HOGENOM" id="CLU_046006_17_5_9"/>
<dbReference type="GeneID" id="50019649"/>
<dbReference type="EMBL" id="AE015929">
    <property type="protein sequence ID" value="AAO05979.1"/>
    <property type="molecule type" value="Genomic_DNA"/>
</dbReference>
<evidence type="ECO:0000259" key="1">
    <source>
        <dbReference type="Pfam" id="PF00903"/>
    </source>
</evidence>
<organism evidence="2 3">
    <name type="scientific">Staphylococcus epidermidis (strain ATCC 12228 / FDA PCI 1200)</name>
    <dbReference type="NCBI Taxonomy" id="176280"/>
    <lineage>
        <taxon>Bacteria</taxon>
        <taxon>Bacillati</taxon>
        <taxon>Bacillota</taxon>
        <taxon>Bacilli</taxon>
        <taxon>Bacillales</taxon>
        <taxon>Staphylococcaceae</taxon>
        <taxon>Staphylococcus</taxon>
    </lineage>
</organism>
<evidence type="ECO:0000313" key="3">
    <source>
        <dbReference type="Proteomes" id="UP000001411"/>
    </source>
</evidence>
<dbReference type="RefSeq" id="WP_001829355.1">
    <property type="nucleotide sequence ID" value="NC_004461.1"/>
</dbReference>
<dbReference type="PATRIC" id="fig|176280.10.peg.2279"/>
<dbReference type="Gene3D" id="3.30.720.110">
    <property type="match status" value="1"/>
</dbReference>
<dbReference type="SUPFAM" id="SSF54593">
    <property type="entry name" value="Glyoxalase/Bleomycin resistance protein/Dihydroxybiphenyl dioxygenase"/>
    <property type="match status" value="1"/>
</dbReference>
<dbReference type="OrthoDB" id="9795306at2"/>
<accession>A0A0H2VIH3</accession>
<name>A0A0H2VIH3_STAES</name>
<gene>
    <name evidence="2" type="ordered locus">SE_2336</name>
</gene>
<dbReference type="AlphaFoldDB" id="A0A0H2VIH3"/>
<dbReference type="Pfam" id="PF00903">
    <property type="entry name" value="Glyoxalase"/>
    <property type="match status" value="1"/>
</dbReference>
<proteinExistence type="predicted"/>
<dbReference type="CDD" id="cd06588">
    <property type="entry name" value="PhnB_like"/>
    <property type="match status" value="1"/>
</dbReference>
<feature type="domain" description="Glyoxalase/fosfomycin resistance/dioxygenase" evidence="1">
    <location>
        <begin position="8"/>
        <end position="118"/>
    </location>
</feature>
<evidence type="ECO:0000313" key="2">
    <source>
        <dbReference type="EMBL" id="AAO05979.1"/>
    </source>
</evidence>
<protein>
    <recommendedName>
        <fullName evidence="1">Glyoxalase/fosfomycin resistance/dioxygenase domain-containing protein</fullName>
    </recommendedName>
</protein>
<dbReference type="InterPro" id="IPR004360">
    <property type="entry name" value="Glyas_Fos-R_dOase_dom"/>
</dbReference>
<dbReference type="KEGG" id="sep:SE_2336"/>
<dbReference type="InterPro" id="IPR028973">
    <property type="entry name" value="PhnB-like"/>
</dbReference>
<reference evidence="2 3" key="1">
    <citation type="journal article" date="2003" name="Mol. Microbiol.">
        <title>Genome-based analysis of virulence genes in a non-biofilm-forming Staphylococcus epidermidis strain (ATCC 12228).</title>
        <authorList>
            <person name="Zhang Y.Q."/>
            <person name="Ren S.X."/>
            <person name="Li H.L."/>
            <person name="Wang Y.X."/>
            <person name="Fu G."/>
            <person name="Yang J."/>
            <person name="Qin Z.Q."/>
            <person name="Miao Y.G."/>
            <person name="Wang W.Y."/>
            <person name="Chen R.S."/>
            <person name="Shen Y."/>
            <person name="Chen Z."/>
            <person name="Yuan Z.H."/>
            <person name="Zhao G.P."/>
            <person name="Qu D."/>
            <person name="Danchin A."/>
            <person name="Wen Y.M."/>
        </authorList>
    </citation>
    <scope>NUCLEOTIDE SEQUENCE [LARGE SCALE GENOMIC DNA]</scope>
    <source>
        <strain evidence="3">ATCC 12228 / FDA PCI 1200</strain>
    </source>
</reference>
<dbReference type="eggNOG" id="COG2764">
    <property type="taxonomic scope" value="Bacteria"/>
</dbReference>
<dbReference type="Proteomes" id="UP000001411">
    <property type="component" value="Chromosome"/>
</dbReference>
<dbReference type="InterPro" id="IPR029068">
    <property type="entry name" value="Glyas_Bleomycin-R_OHBP_Dase"/>
</dbReference>